<comment type="catalytic activity">
    <reaction evidence="11">
        <text>a (3R)-hydroxyacyl-[ACP] + NADP(+) = a 3-oxoacyl-[ACP] + NADPH + H(+)</text>
        <dbReference type="Rhea" id="RHEA:17397"/>
        <dbReference type="Rhea" id="RHEA-COMP:9916"/>
        <dbReference type="Rhea" id="RHEA-COMP:9945"/>
        <dbReference type="ChEBI" id="CHEBI:15378"/>
        <dbReference type="ChEBI" id="CHEBI:57783"/>
        <dbReference type="ChEBI" id="CHEBI:58349"/>
        <dbReference type="ChEBI" id="CHEBI:78776"/>
        <dbReference type="ChEBI" id="CHEBI:78827"/>
        <dbReference type="EC" id="1.1.1.100"/>
    </reaction>
</comment>
<dbReference type="GeneID" id="25413799"/>
<dbReference type="InterPro" id="IPR037143">
    <property type="entry name" value="4-PPantetheinyl_Trfase_dom_sf"/>
</dbReference>
<dbReference type="InterPro" id="IPR004568">
    <property type="entry name" value="Ppantetheine-prot_Trfase_dom"/>
</dbReference>
<dbReference type="InterPro" id="IPR047224">
    <property type="entry name" value="FAS_alpha_su_C"/>
</dbReference>
<evidence type="ECO:0000256" key="12">
    <source>
        <dbReference type="ARBA" id="ARBA00049541"/>
    </source>
</evidence>
<dbReference type="NCBIfam" id="TIGR00556">
    <property type="entry name" value="pantethn_trn"/>
    <property type="match status" value="1"/>
</dbReference>
<dbReference type="GO" id="GO:0000287">
    <property type="term" value="F:magnesium ion binding"/>
    <property type="evidence" value="ECO:0007669"/>
    <property type="project" value="InterPro"/>
</dbReference>
<evidence type="ECO:0000256" key="10">
    <source>
        <dbReference type="ARBA" id="ARBA00048237"/>
    </source>
</evidence>
<gene>
    <name evidence="15" type="ORF">M436DRAFT_65050</name>
</gene>
<keyword evidence="8" id="KW-0560">Oxidoreductase</keyword>
<dbReference type="Pfam" id="PF01648">
    <property type="entry name" value="ACPS"/>
    <property type="match status" value="1"/>
</dbReference>
<evidence type="ECO:0000256" key="4">
    <source>
        <dbReference type="ARBA" id="ARBA00022679"/>
    </source>
</evidence>
<feature type="region of interest" description="Disordered" evidence="13">
    <location>
        <begin position="714"/>
        <end position="733"/>
    </location>
</feature>
<dbReference type="Proteomes" id="UP000027730">
    <property type="component" value="Unassembled WGS sequence"/>
</dbReference>
<dbReference type="GO" id="GO:0004321">
    <property type="term" value="F:fatty-acyl-CoA synthase activity"/>
    <property type="evidence" value="ECO:0007669"/>
    <property type="project" value="UniProtKB-EC"/>
</dbReference>
<dbReference type="AlphaFoldDB" id="A0A074XCC9"/>
<protein>
    <submittedName>
        <fullName evidence="15">Thiolase-like protein</fullName>
    </submittedName>
</protein>
<evidence type="ECO:0000256" key="5">
    <source>
        <dbReference type="ARBA" id="ARBA00022723"/>
    </source>
</evidence>
<evidence type="ECO:0000259" key="14">
    <source>
        <dbReference type="PROSITE" id="PS52004"/>
    </source>
</evidence>
<dbReference type="InterPro" id="IPR014031">
    <property type="entry name" value="Ketoacyl_synth_C"/>
</dbReference>
<comment type="catalytic activity">
    <reaction evidence="10">
        <text>acetyl-CoA + n malonyl-CoA + 2n NADPH + 4n H(+) = a long-chain-acyl-CoA + n CoA + n CO2 + 2n NADP(+).</text>
        <dbReference type="EC" id="2.3.1.86"/>
    </reaction>
</comment>
<reference evidence="15 16" key="1">
    <citation type="journal article" date="2014" name="BMC Genomics">
        <title>Genome sequencing of four Aureobasidium pullulans varieties: biotechnological potential, stress tolerance, and description of new species.</title>
        <authorList>
            <person name="Gostin Ar C."/>
            <person name="Ohm R.A."/>
            <person name="Kogej T."/>
            <person name="Sonjak S."/>
            <person name="Turk M."/>
            <person name="Zajc J."/>
            <person name="Zalar P."/>
            <person name="Grube M."/>
            <person name="Sun H."/>
            <person name="Han J."/>
            <person name="Sharma A."/>
            <person name="Chiniquy J."/>
            <person name="Ngan C.Y."/>
            <person name="Lipzen A."/>
            <person name="Barry K."/>
            <person name="Grigoriev I.V."/>
            <person name="Gunde-Cimerman N."/>
        </authorList>
    </citation>
    <scope>NUCLEOTIDE SEQUENCE [LARGE SCALE GENOMIC DNA]</scope>
    <source>
        <strain evidence="15 16">CBS 147.97</strain>
    </source>
</reference>
<organism evidence="15 16">
    <name type="scientific">Aureobasidium namibiae CBS 147.97</name>
    <dbReference type="NCBI Taxonomy" id="1043004"/>
    <lineage>
        <taxon>Eukaryota</taxon>
        <taxon>Fungi</taxon>
        <taxon>Dikarya</taxon>
        <taxon>Ascomycota</taxon>
        <taxon>Pezizomycotina</taxon>
        <taxon>Dothideomycetes</taxon>
        <taxon>Dothideomycetidae</taxon>
        <taxon>Dothideales</taxon>
        <taxon>Saccotheciaceae</taxon>
        <taxon>Aureobasidium</taxon>
    </lineage>
</organism>
<evidence type="ECO:0000256" key="6">
    <source>
        <dbReference type="ARBA" id="ARBA00022842"/>
    </source>
</evidence>
<keyword evidence="9" id="KW-0511">Multifunctional enzyme</keyword>
<evidence type="ECO:0000256" key="11">
    <source>
        <dbReference type="ARBA" id="ARBA00048508"/>
    </source>
</evidence>
<dbReference type="RefSeq" id="XP_013426359.1">
    <property type="nucleotide sequence ID" value="XM_013570905.1"/>
</dbReference>
<dbReference type="EMBL" id="KL584712">
    <property type="protein sequence ID" value="KEQ72286.1"/>
    <property type="molecule type" value="Genomic_DNA"/>
</dbReference>
<dbReference type="CDD" id="cd00828">
    <property type="entry name" value="elong_cond_enzymes"/>
    <property type="match status" value="1"/>
</dbReference>
<comment type="similarity">
    <text evidence="1">Belongs to the thiolase-like superfamily. Fungal fatty acid synthetase subunit alpha family.</text>
</comment>
<dbReference type="PROSITE" id="PS52004">
    <property type="entry name" value="KS3_2"/>
    <property type="match status" value="1"/>
</dbReference>
<keyword evidence="7" id="KW-0521">NADP</keyword>
<dbReference type="GO" id="GO:0006633">
    <property type="term" value="P:fatty acid biosynthetic process"/>
    <property type="evidence" value="ECO:0007669"/>
    <property type="project" value="InterPro"/>
</dbReference>
<dbReference type="InterPro" id="IPR000794">
    <property type="entry name" value="Beta-ketoacyl_synthase"/>
</dbReference>
<proteinExistence type="inferred from homology"/>
<name>A0A074XCC9_9PEZI</name>
<keyword evidence="3" id="KW-0597">Phosphoprotein</keyword>
<comment type="catalytic activity">
    <reaction evidence="12">
        <text>a fatty acyl-[ACP] + malonyl-[ACP] + H(+) = a 3-oxoacyl-[ACP] + holo-[ACP] + CO2</text>
        <dbReference type="Rhea" id="RHEA:22836"/>
        <dbReference type="Rhea" id="RHEA-COMP:9623"/>
        <dbReference type="Rhea" id="RHEA-COMP:9685"/>
        <dbReference type="Rhea" id="RHEA-COMP:9916"/>
        <dbReference type="Rhea" id="RHEA-COMP:14125"/>
        <dbReference type="ChEBI" id="CHEBI:15378"/>
        <dbReference type="ChEBI" id="CHEBI:16526"/>
        <dbReference type="ChEBI" id="CHEBI:64479"/>
        <dbReference type="ChEBI" id="CHEBI:78449"/>
        <dbReference type="ChEBI" id="CHEBI:78776"/>
        <dbReference type="ChEBI" id="CHEBI:138651"/>
        <dbReference type="EC" id="2.3.1.41"/>
    </reaction>
</comment>
<evidence type="ECO:0000313" key="16">
    <source>
        <dbReference type="Proteomes" id="UP000027730"/>
    </source>
</evidence>
<dbReference type="PANTHER" id="PTHR11712:SF336">
    <property type="entry name" value="3-OXOACYL-[ACYL-CARRIER-PROTEIN] SYNTHASE, MITOCHONDRIAL"/>
    <property type="match status" value="1"/>
</dbReference>
<dbReference type="FunFam" id="3.90.470.20:FF:000005">
    <property type="entry name" value="Fatty acid synthase alpha subunit FasA"/>
    <property type="match status" value="1"/>
</dbReference>
<dbReference type="InterPro" id="IPR016039">
    <property type="entry name" value="Thiolase-like"/>
</dbReference>
<dbReference type="SUPFAM" id="SSF53901">
    <property type="entry name" value="Thiolase-like"/>
    <property type="match status" value="2"/>
</dbReference>
<keyword evidence="16" id="KW-1185">Reference proteome</keyword>
<evidence type="ECO:0000256" key="8">
    <source>
        <dbReference type="ARBA" id="ARBA00023002"/>
    </source>
</evidence>
<dbReference type="Pfam" id="PF02801">
    <property type="entry name" value="Ketoacyl-synt_C"/>
    <property type="match status" value="1"/>
</dbReference>
<dbReference type="Gene3D" id="3.40.50.720">
    <property type="entry name" value="NAD(P)-binding Rossmann-like Domain"/>
    <property type="match status" value="1"/>
</dbReference>
<evidence type="ECO:0000256" key="1">
    <source>
        <dbReference type="ARBA" id="ARBA00007485"/>
    </source>
</evidence>
<keyword evidence="4" id="KW-0808">Transferase</keyword>
<evidence type="ECO:0000256" key="13">
    <source>
        <dbReference type="SAM" id="MobiDB-lite"/>
    </source>
</evidence>
<dbReference type="Gene3D" id="3.40.47.10">
    <property type="match status" value="2"/>
</dbReference>
<evidence type="ECO:0000256" key="3">
    <source>
        <dbReference type="ARBA" id="ARBA00022553"/>
    </source>
</evidence>
<dbReference type="GO" id="GO:0004316">
    <property type="term" value="F:3-oxoacyl-[acyl-carrier-protein] reductase (NADPH) activity"/>
    <property type="evidence" value="ECO:0007669"/>
    <property type="project" value="UniProtKB-EC"/>
</dbReference>
<dbReference type="GO" id="GO:0008897">
    <property type="term" value="F:holo-[acyl-carrier-protein] synthase activity"/>
    <property type="evidence" value="ECO:0007669"/>
    <property type="project" value="InterPro"/>
</dbReference>
<evidence type="ECO:0000256" key="7">
    <source>
        <dbReference type="ARBA" id="ARBA00022857"/>
    </source>
</evidence>
<evidence type="ECO:0000256" key="9">
    <source>
        <dbReference type="ARBA" id="ARBA00023268"/>
    </source>
</evidence>
<dbReference type="STRING" id="1043004.A0A074XCC9"/>
<dbReference type="HOGENOM" id="CLU_000114_0_1_1"/>
<dbReference type="GO" id="GO:0005829">
    <property type="term" value="C:cytosol"/>
    <property type="evidence" value="ECO:0007669"/>
    <property type="project" value="TreeGrafter"/>
</dbReference>
<sequence>MKRYPQTARFILGLETLFHRFRSENWSQYVTICGAVIGWTRGTGLMSANNIVADAVESQGALTFIQSEVALNIFALMTPDISSFCEDTPLYADLRGGMQYIDDLKQCIAAARNRISEEVAIRKAIAAERDIQRSVLRGVETPKEKLQPAKRARFELDLPALSDYETTTQGTQYPEGMVDLSRVVVVVGFSELGPWGNSRTRWEMESNGDFTMQGYIEMAWIMSLIEHKNGDNKGKPYVGWVDVTTKEPIRDDEIEERYGAQIKSHAGIHFIETENSGGYDPHKKEYMHEVAVEQDLPPFEACKDTAQAFQLRDRADQVTSWSMCHSRKAKMAIVGGSDDFQEEMSYEFARMKATCSTSAELGLGKLPSEMSRSCSTSRSGFVESAGCGVQIIMTAEKALEMGLPIYGIVVMTQMVSDKIGRSVPAPGQGILTAAREDIRTADSPLLDSKNRRHRFDREMRHWHQQAVSTRSLSDTQRSARVRMLQRMWANDLREQEPGISPIRSALATWDPTVDDIQVASLHGTSTKANDVNETDVVKQQVEHLGRSPAAPLLVVCQKSSTGHPKGAAGAWQLNGCVQMLRTGIVPGNRNADNIEQKLEQRNHLIFPGRPLQTQGINATMLTSFEFGRKGGIVIMVHSKYLFAAISKDTFDTYKSVADQRRRGANQAYIRAMLESRVVRVKEKSSWAETEEKRVFLDPSYRHGVASVDRKSPYTVSIAPDSDTRHPDKQSPTSIDELESTIKLMSKAAMQSANNATIGIDVEDLSSINLDNQVFLERNFTVAERAYCDRSADRRASYAGKWAAKEAVFKCLQVPSRGAGASMIEIEILNCDDGHPEVKTRGKATEAMTARSVSRFEISVAHTETTAVAIATATKC</sequence>
<dbReference type="OrthoDB" id="4251012at2759"/>
<dbReference type="GO" id="GO:0004315">
    <property type="term" value="F:3-oxoacyl-[acyl-carrier-protein] synthase activity"/>
    <property type="evidence" value="ECO:0007669"/>
    <property type="project" value="UniProtKB-EC"/>
</dbReference>
<dbReference type="SUPFAM" id="SSF56214">
    <property type="entry name" value="4'-phosphopantetheinyl transferase"/>
    <property type="match status" value="1"/>
</dbReference>
<dbReference type="PANTHER" id="PTHR11712">
    <property type="entry name" value="POLYKETIDE SYNTHASE-RELATED"/>
    <property type="match status" value="1"/>
</dbReference>
<dbReference type="Gene3D" id="3.90.470.20">
    <property type="entry name" value="4'-phosphopantetheinyl transferase domain"/>
    <property type="match status" value="1"/>
</dbReference>
<dbReference type="InterPro" id="IPR020841">
    <property type="entry name" value="PKS_Beta-ketoAc_synthase_dom"/>
</dbReference>
<accession>A0A074XCC9</accession>
<keyword evidence="2" id="KW-0596">Phosphopantetheine</keyword>
<feature type="domain" description="Ketosynthase family 3 (KS3)" evidence="14">
    <location>
        <begin position="181"/>
        <end position="637"/>
    </location>
</feature>
<dbReference type="InterPro" id="IPR008278">
    <property type="entry name" value="4-PPantetheinyl_Trfase_dom"/>
</dbReference>
<evidence type="ECO:0000313" key="15">
    <source>
        <dbReference type="EMBL" id="KEQ72286.1"/>
    </source>
</evidence>
<evidence type="ECO:0000256" key="2">
    <source>
        <dbReference type="ARBA" id="ARBA00022450"/>
    </source>
</evidence>
<keyword evidence="6" id="KW-0460">Magnesium</keyword>
<keyword evidence="5" id="KW-0479">Metal-binding</keyword>